<name>A0A9P0AD16_BEMTA</name>
<reference evidence="2" key="1">
    <citation type="submission" date="2021-12" db="EMBL/GenBank/DDBJ databases">
        <authorList>
            <person name="King R."/>
        </authorList>
    </citation>
    <scope>NUCLEOTIDE SEQUENCE</scope>
</reference>
<accession>A0A9P0AD16</accession>
<protein>
    <recommendedName>
        <fullName evidence="4">Cuticular protein</fullName>
    </recommendedName>
</protein>
<feature type="signal peptide" evidence="1">
    <location>
        <begin position="1"/>
        <end position="17"/>
    </location>
</feature>
<evidence type="ECO:0000313" key="3">
    <source>
        <dbReference type="Proteomes" id="UP001152759"/>
    </source>
</evidence>
<evidence type="ECO:0000256" key="1">
    <source>
        <dbReference type="SAM" id="SignalP"/>
    </source>
</evidence>
<dbReference type="AlphaFoldDB" id="A0A9P0AD16"/>
<evidence type="ECO:0000313" key="2">
    <source>
        <dbReference type="EMBL" id="CAH0388182.1"/>
    </source>
</evidence>
<keyword evidence="3" id="KW-1185">Reference proteome</keyword>
<keyword evidence="1" id="KW-0732">Signal</keyword>
<sequence length="192" mass="21728">MAFAALTVLACLGAAAAYEYDYAPAASPSYFADSYQQYQYPQQQYYQQQSYQYPAYPQSYRTYAQAPAKIEAAPVQAKYDVISQPSYKHAHAPCPAPVPEIKPVVVKSQLPVPFTYGVHRQPQVLEHHAAPSVFHYYGQPYVVKHTQSAVLHAYTQKPVVVDNYEHPQVHEEYAKPAVIVEEACPEVEHYHH</sequence>
<evidence type="ECO:0008006" key="4">
    <source>
        <dbReference type="Google" id="ProtNLM"/>
    </source>
</evidence>
<proteinExistence type="predicted"/>
<dbReference type="EMBL" id="OU963865">
    <property type="protein sequence ID" value="CAH0388182.1"/>
    <property type="molecule type" value="Genomic_DNA"/>
</dbReference>
<dbReference type="Proteomes" id="UP001152759">
    <property type="component" value="Chromosome 4"/>
</dbReference>
<organism evidence="2 3">
    <name type="scientific">Bemisia tabaci</name>
    <name type="common">Sweetpotato whitefly</name>
    <name type="synonym">Aleurodes tabaci</name>
    <dbReference type="NCBI Taxonomy" id="7038"/>
    <lineage>
        <taxon>Eukaryota</taxon>
        <taxon>Metazoa</taxon>
        <taxon>Ecdysozoa</taxon>
        <taxon>Arthropoda</taxon>
        <taxon>Hexapoda</taxon>
        <taxon>Insecta</taxon>
        <taxon>Pterygota</taxon>
        <taxon>Neoptera</taxon>
        <taxon>Paraneoptera</taxon>
        <taxon>Hemiptera</taxon>
        <taxon>Sternorrhyncha</taxon>
        <taxon>Aleyrodoidea</taxon>
        <taxon>Aleyrodidae</taxon>
        <taxon>Aleyrodinae</taxon>
        <taxon>Bemisia</taxon>
    </lineage>
</organism>
<gene>
    <name evidence="2" type="ORF">BEMITA_LOCUS7113</name>
</gene>
<feature type="chain" id="PRO_5040402672" description="Cuticular protein" evidence="1">
    <location>
        <begin position="18"/>
        <end position="192"/>
    </location>
</feature>